<dbReference type="Proteomes" id="UP000447434">
    <property type="component" value="Chromosome 11"/>
</dbReference>
<evidence type="ECO:0000313" key="2">
    <source>
        <dbReference type="Proteomes" id="UP000447434"/>
    </source>
</evidence>
<accession>A0A6A4PSB0</accession>
<sequence length="61" mass="7382">MTFGLPSQFYFLKKTCHLLFHILKRCNSSKELAFSHNPLMKTINIKTKLRRRHKVKKMDEF</sequence>
<reference evidence="2" key="1">
    <citation type="journal article" date="2020" name="Nat. Commun.">
        <title>Genome sequence of the cluster root forming white lupin.</title>
        <authorList>
            <person name="Hufnagel B."/>
            <person name="Marques A."/>
            <person name="Soriano A."/>
            <person name="Marques L."/>
            <person name="Divol F."/>
            <person name="Doumas P."/>
            <person name="Sallet E."/>
            <person name="Mancinotti D."/>
            <person name="Carrere S."/>
            <person name="Marande W."/>
            <person name="Arribat S."/>
            <person name="Keller J."/>
            <person name="Huneau C."/>
            <person name="Blein T."/>
            <person name="Aime D."/>
            <person name="Laguerre M."/>
            <person name="Taylor J."/>
            <person name="Schubert V."/>
            <person name="Nelson M."/>
            <person name="Geu-Flores F."/>
            <person name="Crespi M."/>
            <person name="Gallardo-Guerrero K."/>
            <person name="Delaux P.-M."/>
            <person name="Salse J."/>
            <person name="Berges H."/>
            <person name="Guyot R."/>
            <person name="Gouzy J."/>
            <person name="Peret B."/>
        </authorList>
    </citation>
    <scope>NUCLEOTIDE SEQUENCE [LARGE SCALE GENOMIC DNA]</scope>
    <source>
        <strain evidence="2">cv. Amiga</strain>
    </source>
</reference>
<name>A0A6A4PSB0_LUPAL</name>
<organism evidence="1 2">
    <name type="scientific">Lupinus albus</name>
    <name type="common">White lupine</name>
    <name type="synonym">Lupinus termis</name>
    <dbReference type="NCBI Taxonomy" id="3870"/>
    <lineage>
        <taxon>Eukaryota</taxon>
        <taxon>Viridiplantae</taxon>
        <taxon>Streptophyta</taxon>
        <taxon>Embryophyta</taxon>
        <taxon>Tracheophyta</taxon>
        <taxon>Spermatophyta</taxon>
        <taxon>Magnoliopsida</taxon>
        <taxon>eudicotyledons</taxon>
        <taxon>Gunneridae</taxon>
        <taxon>Pentapetalae</taxon>
        <taxon>rosids</taxon>
        <taxon>fabids</taxon>
        <taxon>Fabales</taxon>
        <taxon>Fabaceae</taxon>
        <taxon>Papilionoideae</taxon>
        <taxon>50 kb inversion clade</taxon>
        <taxon>genistoids sensu lato</taxon>
        <taxon>core genistoids</taxon>
        <taxon>Genisteae</taxon>
        <taxon>Lupinus</taxon>
    </lineage>
</organism>
<protein>
    <submittedName>
        <fullName evidence="1">Uncharacterized protein</fullName>
    </submittedName>
</protein>
<keyword evidence="2" id="KW-1185">Reference proteome</keyword>
<gene>
    <name evidence="1" type="ORF">Lalb_Chr11g0069811</name>
</gene>
<comment type="caution">
    <text evidence="1">The sequence shown here is derived from an EMBL/GenBank/DDBJ whole genome shotgun (WGS) entry which is preliminary data.</text>
</comment>
<dbReference type="AlphaFoldDB" id="A0A6A4PSB0"/>
<proteinExistence type="predicted"/>
<dbReference type="EMBL" id="WOCE01000011">
    <property type="protein sequence ID" value="KAE9604292.1"/>
    <property type="molecule type" value="Genomic_DNA"/>
</dbReference>
<evidence type="ECO:0000313" key="1">
    <source>
        <dbReference type="EMBL" id="KAE9604292.1"/>
    </source>
</evidence>